<keyword evidence="2" id="KW-1185">Reference proteome</keyword>
<dbReference type="Proteomes" id="UP000318416">
    <property type="component" value="Unassembled WGS sequence"/>
</dbReference>
<dbReference type="RefSeq" id="WP_170290772.1">
    <property type="nucleotide sequence ID" value="NZ_BAAABR010000032.1"/>
</dbReference>
<evidence type="ECO:0000313" key="2">
    <source>
        <dbReference type="Proteomes" id="UP000318416"/>
    </source>
</evidence>
<comment type="caution">
    <text evidence="1">The sequence shown here is derived from an EMBL/GenBank/DDBJ whole genome shotgun (WGS) entry which is preliminary data.</text>
</comment>
<dbReference type="AlphaFoldDB" id="A0A561F1Z2"/>
<evidence type="ECO:0000313" key="1">
    <source>
        <dbReference type="EMBL" id="TWE21886.1"/>
    </source>
</evidence>
<organism evidence="1 2">
    <name type="scientific">Kitasatospora atroaurantiaca</name>
    <dbReference type="NCBI Taxonomy" id="285545"/>
    <lineage>
        <taxon>Bacteria</taxon>
        <taxon>Bacillati</taxon>
        <taxon>Actinomycetota</taxon>
        <taxon>Actinomycetes</taxon>
        <taxon>Kitasatosporales</taxon>
        <taxon>Streptomycetaceae</taxon>
        <taxon>Kitasatospora</taxon>
    </lineage>
</organism>
<name>A0A561F1Z2_9ACTN</name>
<protein>
    <submittedName>
        <fullName evidence="1">Uncharacterized protein</fullName>
    </submittedName>
</protein>
<proteinExistence type="predicted"/>
<reference evidence="1 2" key="1">
    <citation type="submission" date="2019-06" db="EMBL/GenBank/DDBJ databases">
        <title>Sequencing the genomes of 1000 actinobacteria strains.</title>
        <authorList>
            <person name="Klenk H.-P."/>
        </authorList>
    </citation>
    <scope>NUCLEOTIDE SEQUENCE [LARGE SCALE GENOMIC DNA]</scope>
    <source>
        <strain evidence="1 2">DSM 41649</strain>
    </source>
</reference>
<dbReference type="EMBL" id="VIVR01000001">
    <property type="protein sequence ID" value="TWE21886.1"/>
    <property type="molecule type" value="Genomic_DNA"/>
</dbReference>
<gene>
    <name evidence="1" type="ORF">FB465_7128</name>
</gene>
<accession>A0A561F1Z2</accession>
<sequence>MPCHRGAPLPAHPSDCVCAGTGYTHEQGERHLCLGFIEGDFGLDAPA</sequence>